<organism evidence="3 4">
    <name type="scientific">Microthlaspi erraticum</name>
    <dbReference type="NCBI Taxonomy" id="1685480"/>
    <lineage>
        <taxon>Eukaryota</taxon>
        <taxon>Viridiplantae</taxon>
        <taxon>Streptophyta</taxon>
        <taxon>Embryophyta</taxon>
        <taxon>Tracheophyta</taxon>
        <taxon>Spermatophyta</taxon>
        <taxon>Magnoliopsida</taxon>
        <taxon>eudicotyledons</taxon>
        <taxon>Gunneridae</taxon>
        <taxon>Pentapetalae</taxon>
        <taxon>rosids</taxon>
        <taxon>malvids</taxon>
        <taxon>Brassicales</taxon>
        <taxon>Brassicaceae</taxon>
        <taxon>Coluteocarpeae</taxon>
        <taxon>Microthlaspi</taxon>
    </lineage>
</organism>
<accession>A0A6D2KSD3</accession>
<evidence type="ECO:0000256" key="2">
    <source>
        <dbReference type="SAM" id="Phobius"/>
    </source>
</evidence>
<dbReference type="EMBL" id="CACVBM020001629">
    <property type="protein sequence ID" value="CAA7056233.1"/>
    <property type="molecule type" value="Genomic_DNA"/>
</dbReference>
<dbReference type="Proteomes" id="UP000467841">
    <property type="component" value="Unassembled WGS sequence"/>
</dbReference>
<keyword evidence="2" id="KW-0472">Membrane</keyword>
<feature type="region of interest" description="Disordered" evidence="1">
    <location>
        <begin position="1"/>
        <end position="21"/>
    </location>
</feature>
<dbReference type="OrthoDB" id="1110924at2759"/>
<feature type="transmembrane region" description="Helical" evidence="2">
    <location>
        <begin position="60"/>
        <end position="83"/>
    </location>
</feature>
<dbReference type="InterPro" id="IPR032238">
    <property type="entry name" value="ATP-synth_Z"/>
</dbReference>
<dbReference type="AlphaFoldDB" id="A0A6D2KSD3"/>
<name>A0A6D2KSD3_9BRAS</name>
<dbReference type="Pfam" id="PF16594">
    <property type="entry name" value="ATP-synt_Z"/>
    <property type="match status" value="1"/>
</dbReference>
<evidence type="ECO:0000313" key="4">
    <source>
        <dbReference type="Proteomes" id="UP000467841"/>
    </source>
</evidence>
<evidence type="ECO:0000313" key="3">
    <source>
        <dbReference type="EMBL" id="CAA7056233.1"/>
    </source>
</evidence>
<sequence length="102" mass="11620">MKHERSMNTNAKKVTEKEKKSTMSSMAFFLYSMIAITCGGLFLTYWFYKYHPTNSNLWMVPLGLLFLLTPAFLSLSVLISDLCDDDDGESRPKPNQDGDVKV</sequence>
<keyword evidence="4" id="KW-1185">Reference proteome</keyword>
<dbReference type="PANTHER" id="PTHR35165">
    <property type="entry name" value="OS08G0113900 PROTEIN"/>
    <property type="match status" value="1"/>
</dbReference>
<comment type="caution">
    <text evidence="3">The sequence shown here is derived from an EMBL/GenBank/DDBJ whole genome shotgun (WGS) entry which is preliminary data.</text>
</comment>
<gene>
    <name evidence="3" type="ORF">MERR_LOCUS43469</name>
</gene>
<reference evidence="3" key="1">
    <citation type="submission" date="2020-01" db="EMBL/GenBank/DDBJ databases">
        <authorList>
            <person name="Mishra B."/>
        </authorList>
    </citation>
    <scope>NUCLEOTIDE SEQUENCE [LARGE SCALE GENOMIC DNA]</scope>
</reference>
<dbReference type="PANTHER" id="PTHR35165:SF1">
    <property type="entry name" value="OS04G0577375 PROTEIN"/>
    <property type="match status" value="1"/>
</dbReference>
<keyword evidence="2" id="KW-0812">Transmembrane</keyword>
<feature type="transmembrane region" description="Helical" evidence="2">
    <location>
        <begin position="27"/>
        <end position="48"/>
    </location>
</feature>
<keyword evidence="2" id="KW-1133">Transmembrane helix</keyword>
<evidence type="ECO:0000256" key="1">
    <source>
        <dbReference type="SAM" id="MobiDB-lite"/>
    </source>
</evidence>
<proteinExistence type="predicted"/>
<protein>
    <submittedName>
        <fullName evidence="3">Uncharacterized protein</fullName>
    </submittedName>
</protein>